<proteinExistence type="predicted"/>
<name>A0A0X3PWL5_SCHSO</name>
<protein>
    <submittedName>
        <fullName evidence="1">Uncharacterized protein</fullName>
    </submittedName>
</protein>
<reference evidence="1" key="1">
    <citation type="submission" date="2016-01" db="EMBL/GenBank/DDBJ databases">
        <title>Reference transcriptome for the parasite Schistocephalus solidus: insights into the molecular evolution of parasitism.</title>
        <authorList>
            <person name="Hebert F.O."/>
            <person name="Grambauer S."/>
            <person name="Barber I."/>
            <person name="Landry C.R."/>
            <person name="Aubin-Horth N."/>
        </authorList>
    </citation>
    <scope>NUCLEOTIDE SEQUENCE</scope>
</reference>
<organism evidence="1">
    <name type="scientific">Schistocephalus solidus</name>
    <name type="common">Tapeworm</name>
    <dbReference type="NCBI Taxonomy" id="70667"/>
    <lineage>
        <taxon>Eukaryota</taxon>
        <taxon>Metazoa</taxon>
        <taxon>Spiralia</taxon>
        <taxon>Lophotrochozoa</taxon>
        <taxon>Platyhelminthes</taxon>
        <taxon>Cestoda</taxon>
        <taxon>Eucestoda</taxon>
        <taxon>Diphyllobothriidea</taxon>
        <taxon>Diphyllobothriidae</taxon>
        <taxon>Schistocephalus</taxon>
    </lineage>
</organism>
<gene>
    <name evidence="1" type="ORF">TR143626</name>
</gene>
<accession>A0A0X3PWL5</accession>
<dbReference type="EMBL" id="GEEE01017770">
    <property type="protein sequence ID" value="JAP45455.1"/>
    <property type="molecule type" value="Transcribed_RNA"/>
</dbReference>
<dbReference type="AlphaFoldDB" id="A0A0X3PWL5"/>
<evidence type="ECO:0000313" key="1">
    <source>
        <dbReference type="EMBL" id="JAP56174.1"/>
    </source>
</evidence>
<dbReference type="EMBL" id="GEEE01007051">
    <property type="protein sequence ID" value="JAP56174.1"/>
    <property type="molecule type" value="Transcribed_RNA"/>
</dbReference>
<sequence length="124" mass="14316">MVSKKSYPNKMWVRCELKKDQGVSSADDDDARKNLIGHHFMSFLGKSECKQDQKQHPDCLFDGVSASALFQKPNYRTEEACEFRLKVSTSQWCFGICGMFLGIRRAKPQSWQHCNNKFSGLFIR</sequence>